<dbReference type="Proteomes" id="UP000711995">
    <property type="component" value="Unassembled WGS sequence"/>
</dbReference>
<comment type="caution">
    <text evidence="1">The sequence shown here is derived from an EMBL/GenBank/DDBJ whole genome shotgun (WGS) entry which is preliminary data.</text>
</comment>
<dbReference type="RefSeq" id="WP_167700583.1">
    <property type="nucleotide sequence ID" value="NZ_JAATLJ010000001.1"/>
</dbReference>
<reference evidence="1 2" key="1">
    <citation type="submission" date="2020-03" db="EMBL/GenBank/DDBJ databases">
        <title>Spirochaetal bacteria isolated from arthropods constitute a novel genus Entomospira genus novum within the order Spirochaetales.</title>
        <authorList>
            <person name="Grana-Miraglia L."/>
            <person name="Sikutova S."/>
            <person name="Fingerle V."/>
            <person name="Sing A."/>
            <person name="Castillo-Ramirez S."/>
            <person name="Margos G."/>
            <person name="Rudolf I."/>
        </authorList>
    </citation>
    <scope>NUCLEOTIDE SEQUENCE [LARGE SCALE GENOMIC DNA]</scope>
    <source>
        <strain evidence="1 2">BR193</strain>
    </source>
</reference>
<dbReference type="EMBL" id="JAATLJ010000001">
    <property type="protein sequence ID" value="NIZ40998.1"/>
    <property type="molecule type" value="Genomic_DNA"/>
</dbReference>
<organism evidence="1 2">
    <name type="scientific">Entomospira entomophila</name>
    <dbReference type="NCBI Taxonomy" id="2719988"/>
    <lineage>
        <taxon>Bacteria</taxon>
        <taxon>Pseudomonadati</taxon>
        <taxon>Spirochaetota</taxon>
        <taxon>Spirochaetia</taxon>
        <taxon>Spirochaetales</taxon>
        <taxon>Spirochaetaceae</taxon>
        <taxon>Entomospira</taxon>
    </lineage>
</organism>
<dbReference type="AlphaFoldDB" id="A0A968G9D9"/>
<gene>
    <name evidence="1" type="ORF">HCT14_05710</name>
</gene>
<sequence>MLESNSNPNGYPKPSNTYLMSQGIMFNDWGEKENRMTLYASIGDSWPSLLTEITHYAWREEEPESLYLKRNHLEDIYRLDILTHDLVEISAEEFSILSLTWYPAFRSAVH</sequence>
<accession>A0A968G9D9</accession>
<keyword evidence="2" id="KW-1185">Reference proteome</keyword>
<evidence type="ECO:0000313" key="2">
    <source>
        <dbReference type="Proteomes" id="UP000711995"/>
    </source>
</evidence>
<evidence type="ECO:0000313" key="1">
    <source>
        <dbReference type="EMBL" id="NIZ40998.1"/>
    </source>
</evidence>
<protein>
    <submittedName>
        <fullName evidence="1">Uncharacterized protein</fullName>
    </submittedName>
</protein>
<proteinExistence type="predicted"/>
<name>A0A968G9D9_9SPIO</name>